<proteinExistence type="predicted"/>
<accession>A0A8C6KZ43</accession>
<feature type="transmembrane region" description="Helical" evidence="1">
    <location>
        <begin position="6"/>
        <end position="25"/>
    </location>
</feature>
<keyword evidence="3" id="KW-1185">Reference proteome</keyword>
<keyword evidence="1" id="KW-0472">Membrane</keyword>
<evidence type="ECO:0000313" key="2">
    <source>
        <dbReference type="Ensembl" id="ENSNFUP00015012642.1"/>
    </source>
</evidence>
<evidence type="ECO:0000313" key="3">
    <source>
        <dbReference type="Proteomes" id="UP000694548"/>
    </source>
</evidence>
<protein>
    <submittedName>
        <fullName evidence="2">Uncharacterized protein</fullName>
    </submittedName>
</protein>
<keyword evidence="1" id="KW-1133">Transmembrane helix</keyword>
<evidence type="ECO:0000256" key="1">
    <source>
        <dbReference type="SAM" id="Phobius"/>
    </source>
</evidence>
<dbReference type="Ensembl" id="ENSNFUT00015013278.1">
    <property type="protein sequence ID" value="ENSNFUP00015012642.1"/>
    <property type="gene ID" value="ENSNFUG00015006217.1"/>
</dbReference>
<reference evidence="2" key="3">
    <citation type="submission" date="2025-09" db="UniProtKB">
        <authorList>
            <consortium name="Ensembl"/>
        </authorList>
    </citation>
    <scope>IDENTIFICATION</scope>
</reference>
<dbReference type="Proteomes" id="UP000694548">
    <property type="component" value="Chromosome sgr12"/>
</dbReference>
<reference evidence="2" key="2">
    <citation type="submission" date="2025-08" db="UniProtKB">
        <authorList>
            <consortium name="Ensembl"/>
        </authorList>
    </citation>
    <scope>IDENTIFICATION</scope>
</reference>
<name>A0A8C6KZ43_NOTFU</name>
<reference evidence="2" key="1">
    <citation type="submission" date="2014-08" db="EMBL/GenBank/DDBJ databases">
        <authorList>
            <person name="Senf B."/>
            <person name="Petzold A."/>
            <person name="Downie B.R."/>
            <person name="Koch P."/>
            <person name="Platzer M."/>
        </authorList>
    </citation>
    <scope>NUCLEOTIDE SEQUENCE [LARGE SCALE GENOMIC DNA]</scope>
    <source>
        <strain evidence="2">GRZ</strain>
    </source>
</reference>
<organism evidence="2 3">
    <name type="scientific">Nothobranchius furzeri</name>
    <name type="common">Turquoise killifish</name>
    <dbReference type="NCBI Taxonomy" id="105023"/>
    <lineage>
        <taxon>Eukaryota</taxon>
        <taxon>Metazoa</taxon>
        <taxon>Chordata</taxon>
        <taxon>Craniata</taxon>
        <taxon>Vertebrata</taxon>
        <taxon>Euteleostomi</taxon>
        <taxon>Actinopterygii</taxon>
        <taxon>Neopterygii</taxon>
        <taxon>Teleostei</taxon>
        <taxon>Neoteleostei</taxon>
        <taxon>Acanthomorphata</taxon>
        <taxon>Ovalentaria</taxon>
        <taxon>Atherinomorphae</taxon>
        <taxon>Cyprinodontiformes</taxon>
        <taxon>Nothobranchiidae</taxon>
        <taxon>Nothobranchius</taxon>
    </lineage>
</organism>
<sequence>MPIRGGLANIILTVCFCVFVSRFVATNDLMLELQKDSIKLDEHNKRKGNGEVQNLTLKWQTCSIKICSQTDDCTYFILGQQQRRR</sequence>
<keyword evidence="1" id="KW-0812">Transmembrane</keyword>
<dbReference type="AlphaFoldDB" id="A0A8C6KZ43"/>